<comment type="caution">
    <text evidence="1">The sequence shown here is derived from an EMBL/GenBank/DDBJ whole genome shotgun (WGS) entry which is preliminary data.</text>
</comment>
<accession>A0AAE1B1F6</accession>
<protein>
    <submittedName>
        <fullName evidence="1">Uncharacterized protein</fullName>
    </submittedName>
</protein>
<dbReference type="Proteomes" id="UP001283361">
    <property type="component" value="Unassembled WGS sequence"/>
</dbReference>
<sequence length="121" mass="13328">MDGFNLRSDDRVARAKATDAGGWLSARTDQWLRVRGVGVLDQMKTLLQKTKYKSMAGVAMSMIACTRLNDFPSTRKSYSPHQRWIASGSDSTPGLYASVTLPDVAYVAHCLSVFRLGISKL</sequence>
<reference evidence="1" key="1">
    <citation type="journal article" date="2023" name="G3 (Bethesda)">
        <title>A reference genome for the long-term kleptoplast-retaining sea slug Elysia crispata morphotype clarki.</title>
        <authorList>
            <person name="Eastman K.E."/>
            <person name="Pendleton A.L."/>
            <person name="Shaikh M.A."/>
            <person name="Suttiyut T."/>
            <person name="Ogas R."/>
            <person name="Tomko P."/>
            <person name="Gavelis G."/>
            <person name="Widhalm J.R."/>
            <person name="Wisecaver J.H."/>
        </authorList>
    </citation>
    <scope>NUCLEOTIDE SEQUENCE</scope>
    <source>
        <strain evidence="1">ECLA1</strain>
    </source>
</reference>
<organism evidence="1 2">
    <name type="scientific">Elysia crispata</name>
    <name type="common">lettuce slug</name>
    <dbReference type="NCBI Taxonomy" id="231223"/>
    <lineage>
        <taxon>Eukaryota</taxon>
        <taxon>Metazoa</taxon>
        <taxon>Spiralia</taxon>
        <taxon>Lophotrochozoa</taxon>
        <taxon>Mollusca</taxon>
        <taxon>Gastropoda</taxon>
        <taxon>Heterobranchia</taxon>
        <taxon>Euthyneura</taxon>
        <taxon>Panpulmonata</taxon>
        <taxon>Sacoglossa</taxon>
        <taxon>Placobranchoidea</taxon>
        <taxon>Plakobranchidae</taxon>
        <taxon>Elysia</taxon>
    </lineage>
</organism>
<proteinExistence type="predicted"/>
<gene>
    <name evidence="1" type="ORF">RRG08_060480</name>
</gene>
<dbReference type="EMBL" id="JAWDGP010000802">
    <property type="protein sequence ID" value="KAK3797136.1"/>
    <property type="molecule type" value="Genomic_DNA"/>
</dbReference>
<keyword evidence="2" id="KW-1185">Reference proteome</keyword>
<evidence type="ECO:0000313" key="1">
    <source>
        <dbReference type="EMBL" id="KAK3797136.1"/>
    </source>
</evidence>
<dbReference type="AlphaFoldDB" id="A0AAE1B1F6"/>
<evidence type="ECO:0000313" key="2">
    <source>
        <dbReference type="Proteomes" id="UP001283361"/>
    </source>
</evidence>
<name>A0AAE1B1F6_9GAST</name>